<dbReference type="InterPro" id="IPR045851">
    <property type="entry name" value="AMP-bd_C_sf"/>
</dbReference>
<keyword evidence="1" id="KW-0596">Phosphopantetheine</keyword>
<dbReference type="GO" id="GO:0044550">
    <property type="term" value="P:secondary metabolite biosynthetic process"/>
    <property type="evidence" value="ECO:0007669"/>
    <property type="project" value="TreeGrafter"/>
</dbReference>
<keyword evidence="2" id="KW-0597">Phosphoprotein</keyword>
<dbReference type="Pfam" id="PF00550">
    <property type="entry name" value="PP-binding"/>
    <property type="match status" value="1"/>
</dbReference>
<sequence length="642" mass="70029">MMMTGVQDVDVRSAMTGESPPRRAIRYDKRKGVPEIVRQHAFSTPEAIAIICGDARLTYGELDQISNDLASHLIACGIEKGDVVCLLVPRSLETVVAKLAILKAGAAYLPLDPAYPSDHLHNVLQECSPKVVFTFGKPEPGLSEIAGSATQVIDLPSLMSDLEPSDASQLPAIGGADLAYVMYTSGSTGRPKGVAVPHAGITRLVLDQNFLAFSPADRVLHSTTISFDASTVDIWGALLNGATLVIMAKANFSLTDMRDLIRKHDITFLNFTTGLFNVFADHVDEPMPSLRQAIFGGEVASAAHVKRFIAAHPACLLTNVYGPTEASCIATTYTVPRHFTGAELPIGEAIAHTDVFLLDDEFQIVPPGIEGQIAIAGDGLALGYFNRPDLTAERFIFIDTPEGERRCYLTGDLAVMDEAGIFHFRGRRDRQVKINGKRIELEEIETVLRRQPRLAEAIVECREIGGLKRIIAYLRPSEAQDVANSNFVPSVMERLRSSLPAYMIPSTAIVVSDFPLTHAGKIDRAALPLPPVEDATPVAVRSRSEDILIRLWRDALGLEVVPADRNFFDLGGTSLQLMRVHAGLELAMGQRLEVLALFKYPTVRDMARFLDGREQASSGTTAADQRAAQQRRTMSSFRRSMS</sequence>
<dbReference type="Pfam" id="PF13193">
    <property type="entry name" value="AMP-binding_C"/>
    <property type="match status" value="1"/>
</dbReference>
<dbReference type="PATRIC" id="fig|1156935.5.peg.3120"/>
<dbReference type="GO" id="GO:0043041">
    <property type="term" value="P:amino acid activation for nonribosomal peptide biosynthetic process"/>
    <property type="evidence" value="ECO:0007669"/>
    <property type="project" value="TreeGrafter"/>
</dbReference>
<dbReference type="InterPro" id="IPR020806">
    <property type="entry name" value="PKS_PP-bd"/>
</dbReference>
<dbReference type="InterPro" id="IPR020459">
    <property type="entry name" value="AMP-binding"/>
</dbReference>
<dbReference type="Proteomes" id="UP000007123">
    <property type="component" value="Unassembled WGS sequence"/>
</dbReference>
<dbReference type="NCBIfam" id="TIGR01733">
    <property type="entry name" value="AA-adenyl-dom"/>
    <property type="match status" value="1"/>
</dbReference>
<evidence type="ECO:0000256" key="4">
    <source>
        <dbReference type="SAM" id="MobiDB-lite"/>
    </source>
</evidence>
<evidence type="ECO:0000313" key="7">
    <source>
        <dbReference type="Proteomes" id="UP000007123"/>
    </source>
</evidence>
<name>K2QC97_9HYPH</name>
<evidence type="ECO:0000259" key="5">
    <source>
        <dbReference type="PROSITE" id="PS50075"/>
    </source>
</evidence>
<feature type="region of interest" description="Disordered" evidence="4">
    <location>
        <begin position="614"/>
        <end position="642"/>
    </location>
</feature>
<dbReference type="GO" id="GO:0046872">
    <property type="term" value="F:metal ion binding"/>
    <property type="evidence" value="ECO:0007669"/>
    <property type="project" value="UniProtKB-KW"/>
</dbReference>
<dbReference type="SUPFAM" id="SSF56801">
    <property type="entry name" value="Acetyl-CoA synthetase-like"/>
    <property type="match status" value="1"/>
</dbReference>
<dbReference type="PANTHER" id="PTHR45527">
    <property type="entry name" value="NONRIBOSOMAL PEPTIDE SYNTHETASE"/>
    <property type="match status" value="1"/>
</dbReference>
<dbReference type="InterPro" id="IPR025110">
    <property type="entry name" value="AMP-bd_C"/>
</dbReference>
<dbReference type="PROSITE" id="PS00455">
    <property type="entry name" value="AMP_BINDING"/>
    <property type="match status" value="1"/>
</dbReference>
<keyword evidence="7" id="KW-1185">Reference proteome</keyword>
<dbReference type="SUPFAM" id="SSF47336">
    <property type="entry name" value="ACP-like"/>
    <property type="match status" value="1"/>
</dbReference>
<dbReference type="Gene3D" id="3.40.50.980">
    <property type="match status" value="2"/>
</dbReference>
<dbReference type="InterPro" id="IPR020845">
    <property type="entry name" value="AMP-binding_CS"/>
</dbReference>
<evidence type="ECO:0000256" key="2">
    <source>
        <dbReference type="ARBA" id="ARBA00022553"/>
    </source>
</evidence>
<dbReference type="STRING" id="1156935.QWE_15371"/>
<proteinExistence type="predicted"/>
<dbReference type="AlphaFoldDB" id="K2QC97"/>
<dbReference type="InterPro" id="IPR010071">
    <property type="entry name" value="AA_adenyl_dom"/>
</dbReference>
<dbReference type="Pfam" id="PF00501">
    <property type="entry name" value="AMP-binding"/>
    <property type="match status" value="1"/>
</dbReference>
<protein>
    <submittedName>
        <fullName evidence="6">Amino acid adenylation domain-containing protein</fullName>
    </submittedName>
</protein>
<accession>K2QC97</accession>
<feature type="domain" description="Carrier" evidence="5">
    <location>
        <begin position="539"/>
        <end position="614"/>
    </location>
</feature>
<reference evidence="6 7" key="1">
    <citation type="journal article" date="2012" name="J. Bacteriol.">
        <title>Draft Genome Sequence of Agrobacterium albertimagni Strain AOL15.</title>
        <authorList>
            <person name="Trimble W.L."/>
            <person name="Phung le T."/>
            <person name="Meyer F."/>
            <person name="Gilbert J.A."/>
            <person name="Silver S."/>
        </authorList>
    </citation>
    <scope>NUCLEOTIDE SEQUENCE [LARGE SCALE GENOMIC DNA]</scope>
    <source>
        <strain evidence="6 7">AOL15</strain>
    </source>
</reference>
<comment type="caution">
    <text evidence="6">The sequence shown here is derived from an EMBL/GenBank/DDBJ whole genome shotgun (WGS) entry which is preliminary data.</text>
</comment>
<dbReference type="FunFam" id="3.40.50.980:FF:000001">
    <property type="entry name" value="Non-ribosomal peptide synthetase"/>
    <property type="match status" value="1"/>
</dbReference>
<dbReference type="PROSITE" id="PS50075">
    <property type="entry name" value="CARRIER"/>
    <property type="match status" value="1"/>
</dbReference>
<dbReference type="GO" id="GO:0005737">
    <property type="term" value="C:cytoplasm"/>
    <property type="evidence" value="ECO:0007669"/>
    <property type="project" value="TreeGrafter"/>
</dbReference>
<dbReference type="Gene3D" id="1.10.1200.10">
    <property type="entry name" value="ACP-like"/>
    <property type="match status" value="1"/>
</dbReference>
<organism evidence="6 7">
    <name type="scientific">Agrobacterium albertimagni AOL15</name>
    <dbReference type="NCBI Taxonomy" id="1156935"/>
    <lineage>
        <taxon>Bacteria</taxon>
        <taxon>Pseudomonadati</taxon>
        <taxon>Pseudomonadota</taxon>
        <taxon>Alphaproteobacteria</taxon>
        <taxon>Hyphomicrobiales</taxon>
        <taxon>Rhizobiaceae</taxon>
        <taxon>Rhizobium/Agrobacterium group</taxon>
        <taxon>Agrobacterium</taxon>
    </lineage>
</organism>
<evidence type="ECO:0000256" key="1">
    <source>
        <dbReference type="ARBA" id="ARBA00022450"/>
    </source>
</evidence>
<dbReference type="PANTHER" id="PTHR45527:SF1">
    <property type="entry name" value="FATTY ACID SYNTHASE"/>
    <property type="match status" value="1"/>
</dbReference>
<dbReference type="InterPro" id="IPR036736">
    <property type="entry name" value="ACP-like_sf"/>
</dbReference>
<dbReference type="Gene3D" id="2.30.38.10">
    <property type="entry name" value="Luciferase, Domain 3"/>
    <property type="match status" value="1"/>
</dbReference>
<feature type="compositionally biased region" description="Low complexity" evidence="4">
    <location>
        <begin position="620"/>
        <end position="642"/>
    </location>
</feature>
<evidence type="ECO:0000313" key="6">
    <source>
        <dbReference type="EMBL" id="EKF58636.1"/>
    </source>
</evidence>
<dbReference type="InterPro" id="IPR000873">
    <property type="entry name" value="AMP-dep_synth/lig_dom"/>
</dbReference>
<dbReference type="PRINTS" id="PR00154">
    <property type="entry name" value="AMPBINDING"/>
</dbReference>
<gene>
    <name evidence="6" type="ORF">QWE_15371</name>
</gene>
<dbReference type="Gene3D" id="3.30.300.30">
    <property type="match status" value="1"/>
</dbReference>
<dbReference type="eggNOG" id="COG1020">
    <property type="taxonomic scope" value="Bacteria"/>
</dbReference>
<keyword evidence="3" id="KW-0479">Metal-binding</keyword>
<dbReference type="SMART" id="SM00823">
    <property type="entry name" value="PKS_PP"/>
    <property type="match status" value="1"/>
</dbReference>
<dbReference type="EMBL" id="ALJF01000012">
    <property type="protein sequence ID" value="EKF58636.1"/>
    <property type="molecule type" value="Genomic_DNA"/>
</dbReference>
<dbReference type="CDD" id="cd12117">
    <property type="entry name" value="A_NRPS_Srf_like"/>
    <property type="match status" value="1"/>
</dbReference>
<dbReference type="InterPro" id="IPR009081">
    <property type="entry name" value="PP-bd_ACP"/>
</dbReference>
<evidence type="ECO:0000256" key="3">
    <source>
        <dbReference type="ARBA" id="ARBA00022723"/>
    </source>
</evidence>
<dbReference type="GO" id="GO:0031177">
    <property type="term" value="F:phosphopantetheine binding"/>
    <property type="evidence" value="ECO:0007669"/>
    <property type="project" value="InterPro"/>
</dbReference>